<dbReference type="InterPro" id="IPR001242">
    <property type="entry name" value="Condensation_dom"/>
</dbReference>
<feature type="domain" description="Condensation" evidence="1">
    <location>
        <begin position="17"/>
        <end position="143"/>
    </location>
</feature>
<name>A0A2P8G207_9BACT</name>
<reference evidence="2 3" key="1">
    <citation type="submission" date="2018-03" db="EMBL/GenBank/DDBJ databases">
        <title>Genomic Encyclopedia of Archaeal and Bacterial Type Strains, Phase II (KMG-II): from individual species to whole genera.</title>
        <authorList>
            <person name="Goeker M."/>
        </authorList>
    </citation>
    <scope>NUCLEOTIDE SEQUENCE [LARGE SCALE GENOMIC DNA]</scope>
    <source>
        <strain evidence="2 3">DSM 29057</strain>
    </source>
</reference>
<dbReference type="GO" id="GO:0003824">
    <property type="term" value="F:catalytic activity"/>
    <property type="evidence" value="ECO:0007669"/>
    <property type="project" value="InterPro"/>
</dbReference>
<proteinExistence type="predicted"/>
<accession>A0A2P8G207</accession>
<dbReference type="EMBL" id="PYAS01000007">
    <property type="protein sequence ID" value="PSL28020.1"/>
    <property type="molecule type" value="Genomic_DNA"/>
</dbReference>
<dbReference type="InterPro" id="IPR052058">
    <property type="entry name" value="Alcohol_O-acetyltransferase"/>
</dbReference>
<dbReference type="AlphaFoldDB" id="A0A2P8G207"/>
<dbReference type="Gene3D" id="3.30.559.30">
    <property type="entry name" value="Nonribosomal peptide synthetase, condensation domain"/>
    <property type="match status" value="1"/>
</dbReference>
<dbReference type="PANTHER" id="PTHR28037">
    <property type="entry name" value="ALCOHOL O-ACETYLTRANSFERASE 1-RELATED"/>
    <property type="match status" value="1"/>
</dbReference>
<evidence type="ECO:0000313" key="3">
    <source>
        <dbReference type="Proteomes" id="UP000241964"/>
    </source>
</evidence>
<dbReference type="Pfam" id="PF00668">
    <property type="entry name" value="Condensation"/>
    <property type="match status" value="1"/>
</dbReference>
<evidence type="ECO:0000313" key="2">
    <source>
        <dbReference type="EMBL" id="PSL28020.1"/>
    </source>
</evidence>
<dbReference type="PANTHER" id="PTHR28037:SF1">
    <property type="entry name" value="ALCOHOL O-ACETYLTRANSFERASE 1-RELATED"/>
    <property type="match status" value="1"/>
</dbReference>
<dbReference type="InterPro" id="IPR023213">
    <property type="entry name" value="CAT-like_dom_sf"/>
</dbReference>
<dbReference type="Proteomes" id="UP000241964">
    <property type="component" value="Unassembled WGS sequence"/>
</dbReference>
<dbReference type="SUPFAM" id="SSF52777">
    <property type="entry name" value="CoA-dependent acyltransferases"/>
    <property type="match status" value="2"/>
</dbReference>
<protein>
    <submittedName>
        <fullName evidence="2">Condensation domain-containing protein</fullName>
    </submittedName>
</protein>
<organism evidence="2 3">
    <name type="scientific">Dyadobacter jiangsuensis</name>
    <dbReference type="NCBI Taxonomy" id="1591085"/>
    <lineage>
        <taxon>Bacteria</taxon>
        <taxon>Pseudomonadati</taxon>
        <taxon>Bacteroidota</taxon>
        <taxon>Cytophagia</taxon>
        <taxon>Cytophagales</taxon>
        <taxon>Spirosomataceae</taxon>
        <taxon>Dyadobacter</taxon>
    </lineage>
</organism>
<keyword evidence="3" id="KW-1185">Reference proteome</keyword>
<dbReference type="OrthoDB" id="5562587at2"/>
<evidence type="ECO:0000259" key="1">
    <source>
        <dbReference type="Pfam" id="PF00668"/>
    </source>
</evidence>
<dbReference type="Gene3D" id="3.30.559.10">
    <property type="entry name" value="Chloramphenicol acetyltransferase-like domain"/>
    <property type="match status" value="1"/>
</dbReference>
<gene>
    <name evidence="2" type="ORF">CLV60_107285</name>
</gene>
<sequence>MKRRLGFLEASMYAGADTPVNVVFPVKITGEIEVAALVGALQKIRQKHPFLNVTMETDAKGIPWYVTSGSILPIPLRIVDRLSEETWIDEAETEWDTPFNQANLPLARIAWVRSNEVSELLVVCHHCIGDATSAMTIMRELLECLGDPTTELRPYPAFSPEALVPAAVRRNILNRLAGKTIAGITRLFLLAVSGMKEVVKDRFYTIRWKLSEEETTTLLSVCREKGIHLNTALILAFMRAFERASNVRTSGRMFASVDMRRFLPEIEKDHLFPFPSMVGLKTPGDKNGFREQANALKASLHRQLEQTDAARLLLFSEYLVPLYPRSIKYAKAGKGGHDFAFANIGRIPLNETYGQLAVAEVHCPLSRFPMGNPSKVSVSTFRGRMDFAFHSEEKYIARQDAEFIIGTAMKLLKKHLPETKPLTILDLK</sequence>
<dbReference type="RefSeq" id="WP_106596490.1">
    <property type="nucleotide sequence ID" value="NZ_PYAS01000007.1"/>
</dbReference>
<comment type="caution">
    <text evidence="2">The sequence shown here is derived from an EMBL/GenBank/DDBJ whole genome shotgun (WGS) entry which is preliminary data.</text>
</comment>